<sequence length="98" mass="11073">MVKAGANRQECHEMIRVHSQEAGKRVKLQGLENDLAQRLKNDPYFAPVKNDIDSLLQDPKHFIGLAPKQVQLFATEADHALQAYHDLLQQIQTVSLTV</sequence>
<comment type="caution">
    <text evidence="3">The sequence shown here is derived from an EMBL/GenBank/DDBJ whole genome shotgun (WGS) entry which is preliminary data.</text>
</comment>
<dbReference type="SUPFAM" id="SSF48557">
    <property type="entry name" value="L-aspartase-like"/>
    <property type="match status" value="1"/>
</dbReference>
<dbReference type="Gene3D" id="1.10.40.30">
    <property type="entry name" value="Fumarase/aspartase (C-terminal domain)"/>
    <property type="match status" value="1"/>
</dbReference>
<dbReference type="Proteomes" id="UP001626550">
    <property type="component" value="Unassembled WGS sequence"/>
</dbReference>
<dbReference type="InterPro" id="IPR008948">
    <property type="entry name" value="L-Aspartase-like"/>
</dbReference>
<dbReference type="Pfam" id="PF10397">
    <property type="entry name" value="ADSL_C"/>
    <property type="match status" value="1"/>
</dbReference>
<organism evidence="3 4">
    <name type="scientific">Cichlidogyrus casuarinus</name>
    <dbReference type="NCBI Taxonomy" id="1844966"/>
    <lineage>
        <taxon>Eukaryota</taxon>
        <taxon>Metazoa</taxon>
        <taxon>Spiralia</taxon>
        <taxon>Lophotrochozoa</taxon>
        <taxon>Platyhelminthes</taxon>
        <taxon>Monogenea</taxon>
        <taxon>Monopisthocotylea</taxon>
        <taxon>Dactylogyridea</taxon>
        <taxon>Ancyrocephalidae</taxon>
        <taxon>Cichlidogyrus</taxon>
    </lineage>
</organism>
<evidence type="ECO:0000313" key="3">
    <source>
        <dbReference type="EMBL" id="KAL3309725.1"/>
    </source>
</evidence>
<dbReference type="GO" id="GO:0016829">
    <property type="term" value="F:lyase activity"/>
    <property type="evidence" value="ECO:0007669"/>
    <property type="project" value="UniProtKB-KW"/>
</dbReference>
<dbReference type="SMART" id="SM00998">
    <property type="entry name" value="ADSL_C"/>
    <property type="match status" value="1"/>
</dbReference>
<dbReference type="AlphaFoldDB" id="A0ABD2PQE3"/>
<keyword evidence="4" id="KW-1185">Reference proteome</keyword>
<evidence type="ECO:0000313" key="4">
    <source>
        <dbReference type="Proteomes" id="UP001626550"/>
    </source>
</evidence>
<gene>
    <name evidence="3" type="ORF">Ciccas_011728</name>
</gene>
<dbReference type="PANTHER" id="PTHR43172">
    <property type="entry name" value="ADENYLOSUCCINATE LYASE"/>
    <property type="match status" value="1"/>
</dbReference>
<feature type="domain" description="Adenylosuccinate lyase C-terminal" evidence="2">
    <location>
        <begin position="1"/>
        <end position="74"/>
    </location>
</feature>
<accession>A0ABD2PQE3</accession>
<dbReference type="EMBL" id="JBJKFK010003608">
    <property type="protein sequence ID" value="KAL3309725.1"/>
    <property type="molecule type" value="Genomic_DNA"/>
</dbReference>
<reference evidence="3 4" key="1">
    <citation type="submission" date="2024-11" db="EMBL/GenBank/DDBJ databases">
        <title>Adaptive evolution of stress response genes in parasites aligns with host niche diversity.</title>
        <authorList>
            <person name="Hahn C."/>
            <person name="Resl P."/>
        </authorList>
    </citation>
    <scope>NUCLEOTIDE SEQUENCE [LARGE SCALE GENOMIC DNA]</scope>
    <source>
        <strain evidence="3">EGGRZ-B1_66</strain>
        <tissue evidence="3">Body</tissue>
    </source>
</reference>
<evidence type="ECO:0000259" key="2">
    <source>
        <dbReference type="SMART" id="SM00998"/>
    </source>
</evidence>
<evidence type="ECO:0000256" key="1">
    <source>
        <dbReference type="ARBA" id="ARBA00023239"/>
    </source>
</evidence>
<dbReference type="InterPro" id="IPR019468">
    <property type="entry name" value="AdenyloSucc_lyase_C"/>
</dbReference>
<protein>
    <recommendedName>
        <fullName evidence="2">Adenylosuccinate lyase C-terminal domain-containing protein</fullName>
    </recommendedName>
</protein>
<keyword evidence="1" id="KW-0456">Lyase</keyword>
<name>A0ABD2PQE3_9PLAT</name>
<proteinExistence type="predicted"/>
<dbReference type="PANTHER" id="PTHR43172:SF1">
    <property type="entry name" value="ADENYLOSUCCINATE LYASE"/>
    <property type="match status" value="1"/>
</dbReference>